<gene>
    <name evidence="1" type="ORF">GJ744_011052</name>
</gene>
<dbReference type="Proteomes" id="UP000606974">
    <property type="component" value="Unassembled WGS sequence"/>
</dbReference>
<keyword evidence="2" id="KW-1185">Reference proteome</keyword>
<dbReference type="EMBL" id="JAACFV010000076">
    <property type="protein sequence ID" value="KAF7507028.1"/>
    <property type="molecule type" value="Genomic_DNA"/>
</dbReference>
<evidence type="ECO:0000313" key="1">
    <source>
        <dbReference type="EMBL" id="KAF7507028.1"/>
    </source>
</evidence>
<organism evidence="1 2">
    <name type="scientific">Endocarpon pusillum</name>
    <dbReference type="NCBI Taxonomy" id="364733"/>
    <lineage>
        <taxon>Eukaryota</taxon>
        <taxon>Fungi</taxon>
        <taxon>Dikarya</taxon>
        <taxon>Ascomycota</taxon>
        <taxon>Pezizomycotina</taxon>
        <taxon>Eurotiomycetes</taxon>
        <taxon>Chaetothyriomycetidae</taxon>
        <taxon>Verrucariales</taxon>
        <taxon>Verrucariaceae</taxon>
        <taxon>Endocarpon</taxon>
    </lineage>
</organism>
<sequence>MKSFCSVQNARRLRRLGQAVFSDAPPSFQINNMGAPPAYLNRSSVHTRSSYTFVFFLIWGSPNIRRVLKTKKVAVLEKIAAALKLGLVVGEIGDSPTAVEKALRAGDGVS</sequence>
<dbReference type="AlphaFoldDB" id="A0A8H7E3R1"/>
<name>A0A8H7E3R1_9EURO</name>
<comment type="caution">
    <text evidence="1">The sequence shown here is derived from an EMBL/GenBank/DDBJ whole genome shotgun (WGS) entry which is preliminary data.</text>
</comment>
<evidence type="ECO:0000313" key="2">
    <source>
        <dbReference type="Proteomes" id="UP000606974"/>
    </source>
</evidence>
<accession>A0A8H7E3R1</accession>
<reference evidence="1" key="1">
    <citation type="submission" date="2020-02" db="EMBL/GenBank/DDBJ databases">
        <authorList>
            <person name="Palmer J.M."/>
        </authorList>
    </citation>
    <scope>NUCLEOTIDE SEQUENCE</scope>
    <source>
        <strain evidence="1">EPUS1.4</strain>
        <tissue evidence="1">Thallus</tissue>
    </source>
</reference>
<protein>
    <submittedName>
        <fullName evidence="1">Uncharacterized protein</fullName>
    </submittedName>
</protein>
<proteinExistence type="predicted"/>